<keyword evidence="1" id="KW-0175">Coiled coil</keyword>
<feature type="compositionally biased region" description="Basic and acidic residues" evidence="2">
    <location>
        <begin position="285"/>
        <end position="296"/>
    </location>
</feature>
<feature type="region of interest" description="Disordered" evidence="2">
    <location>
        <begin position="1839"/>
        <end position="2117"/>
    </location>
</feature>
<feature type="region of interest" description="Disordered" evidence="2">
    <location>
        <begin position="809"/>
        <end position="830"/>
    </location>
</feature>
<name>A0AAV2TCG1_CALDB</name>
<dbReference type="PANTHER" id="PTHR15742">
    <property type="entry name" value="GIRDIN"/>
    <property type="match status" value="1"/>
</dbReference>
<evidence type="ECO:0000256" key="2">
    <source>
        <dbReference type="SAM" id="MobiDB-lite"/>
    </source>
</evidence>
<feature type="coiled-coil region" evidence="1">
    <location>
        <begin position="980"/>
        <end position="1311"/>
    </location>
</feature>
<feature type="compositionally biased region" description="Basic and acidic residues" evidence="2">
    <location>
        <begin position="2048"/>
        <end position="2072"/>
    </location>
</feature>
<proteinExistence type="predicted"/>
<dbReference type="Gene3D" id="1.20.5.340">
    <property type="match status" value="1"/>
</dbReference>
<feature type="coiled-coil region" evidence="1">
    <location>
        <begin position="328"/>
        <end position="505"/>
    </location>
</feature>
<feature type="compositionally biased region" description="Basic and acidic residues" evidence="2">
    <location>
        <begin position="541"/>
        <end position="555"/>
    </location>
</feature>
<feature type="coiled-coil region" evidence="1">
    <location>
        <begin position="1412"/>
        <end position="1530"/>
    </location>
</feature>
<protein>
    <submittedName>
        <fullName evidence="3">Uncharacterized protein</fullName>
    </submittedName>
</protein>
<accession>A0AAV2TCG1</accession>
<dbReference type="Proteomes" id="UP001497525">
    <property type="component" value="Unassembled WGS sequence"/>
</dbReference>
<organism evidence="3 4">
    <name type="scientific">Calicophoron daubneyi</name>
    <name type="common">Rumen fluke</name>
    <name type="synonym">Paramphistomum daubneyi</name>
    <dbReference type="NCBI Taxonomy" id="300641"/>
    <lineage>
        <taxon>Eukaryota</taxon>
        <taxon>Metazoa</taxon>
        <taxon>Spiralia</taxon>
        <taxon>Lophotrochozoa</taxon>
        <taxon>Platyhelminthes</taxon>
        <taxon>Trematoda</taxon>
        <taxon>Digenea</taxon>
        <taxon>Plagiorchiida</taxon>
        <taxon>Pronocephalata</taxon>
        <taxon>Paramphistomoidea</taxon>
        <taxon>Paramphistomidae</taxon>
        <taxon>Calicophoron</taxon>
    </lineage>
</organism>
<feature type="compositionally biased region" description="Polar residues" evidence="2">
    <location>
        <begin position="602"/>
        <end position="613"/>
    </location>
</feature>
<feature type="compositionally biased region" description="Low complexity" evidence="2">
    <location>
        <begin position="83"/>
        <end position="99"/>
    </location>
</feature>
<dbReference type="Gene3D" id="1.10.287.1490">
    <property type="match status" value="1"/>
</dbReference>
<evidence type="ECO:0000313" key="3">
    <source>
        <dbReference type="EMBL" id="CAL5133966.1"/>
    </source>
</evidence>
<feature type="compositionally biased region" description="Polar residues" evidence="2">
    <location>
        <begin position="12"/>
        <end position="51"/>
    </location>
</feature>
<feature type="region of interest" description="Disordered" evidence="2">
    <location>
        <begin position="510"/>
        <end position="557"/>
    </location>
</feature>
<feature type="compositionally biased region" description="Polar residues" evidence="2">
    <location>
        <begin position="1855"/>
        <end position="1875"/>
    </location>
</feature>
<dbReference type="PANTHER" id="PTHR15742:SF5">
    <property type="entry name" value="GIRDIN"/>
    <property type="match status" value="1"/>
</dbReference>
<comment type="caution">
    <text evidence="3">The sequence shown here is derived from an EMBL/GenBank/DDBJ whole genome shotgun (WGS) entry which is preliminary data.</text>
</comment>
<feature type="region of interest" description="Disordered" evidence="2">
    <location>
        <begin position="596"/>
        <end position="624"/>
    </location>
</feature>
<feature type="compositionally biased region" description="Low complexity" evidence="2">
    <location>
        <begin position="158"/>
        <end position="174"/>
    </location>
</feature>
<feature type="region of interest" description="Disordered" evidence="2">
    <location>
        <begin position="944"/>
        <end position="970"/>
    </location>
</feature>
<gene>
    <name evidence="3" type="ORF">CDAUBV1_LOCUS7179</name>
</gene>
<feature type="compositionally biased region" description="Polar residues" evidence="2">
    <location>
        <begin position="145"/>
        <end position="157"/>
    </location>
</feature>
<feature type="compositionally biased region" description="Basic and acidic residues" evidence="2">
    <location>
        <begin position="2086"/>
        <end position="2103"/>
    </location>
</feature>
<feature type="compositionally biased region" description="Basic and acidic residues" evidence="2">
    <location>
        <begin position="1936"/>
        <end position="1946"/>
    </location>
</feature>
<feature type="coiled-coil region" evidence="1">
    <location>
        <begin position="1561"/>
        <end position="1617"/>
    </location>
</feature>
<dbReference type="EMBL" id="CAXLJL010000168">
    <property type="protein sequence ID" value="CAL5133966.1"/>
    <property type="molecule type" value="Genomic_DNA"/>
</dbReference>
<feature type="compositionally biased region" description="Polar residues" evidence="2">
    <location>
        <begin position="1954"/>
        <end position="1963"/>
    </location>
</feature>
<feature type="compositionally biased region" description="Basic and acidic residues" evidence="2">
    <location>
        <begin position="1976"/>
        <end position="1988"/>
    </location>
</feature>
<evidence type="ECO:0000256" key="1">
    <source>
        <dbReference type="SAM" id="Coils"/>
    </source>
</evidence>
<dbReference type="InterPro" id="IPR049885">
    <property type="entry name" value="MTCL1-3"/>
</dbReference>
<feature type="region of interest" description="Disordered" evidence="2">
    <location>
        <begin position="78"/>
        <end position="207"/>
    </location>
</feature>
<reference evidence="3" key="1">
    <citation type="submission" date="2024-06" db="EMBL/GenBank/DDBJ databases">
        <authorList>
            <person name="Liu X."/>
            <person name="Lenzi L."/>
            <person name="Haldenby T S."/>
            <person name="Uol C."/>
        </authorList>
    </citation>
    <scope>NUCLEOTIDE SEQUENCE</scope>
</reference>
<feature type="coiled-coil region" evidence="1">
    <location>
        <begin position="1337"/>
        <end position="1378"/>
    </location>
</feature>
<sequence length="2137" mass="241035">MSFTSGVFRRSSLPQQSSKSLTATTGPEDSKSSGQNTNKPSPLNLLSSGTGKSKKECFVFEPQQWRKTVCKNCFRTEEEHKQAASAANTNSNSNNNNSTKEGSGVGGGGPAIVLRRSDSAPFPSTPTPYSTQQVPDSGPMFPVKDNQSGGRNTSGQIGSNSARAAARKSAAGQRSGDEHRAQTPYQDARRGGGNGSGNPPPGAGVYSSASSIDARYIEELENDFFALEDKHEAVLRERDELTTQLEAKVRTIGELQITLEQYREKVATLERRCIHLEEEIKGYRERLRLPESDQSHEPPPPPTEIATSEKRSESPGNASTPAGDVPCSGELQQRLNEVEQLCQEVMEENEQLKEEVEEMQREIEEMHDHFQEDDRDQMREMQRDLEAANKTCRILQFKLRKAERRYEQCEAERANLEERLARLEAELYSEADVAHIRNLEEEIRVAKEVGVRLNNELDVLDEKRAFYEEENRQLKEELETCQNQRILAQNDLGRLRLEVEKVKNEKGILDKGPLQVADKNRSRQTGSHPSLSRESSFEEQQLQRELEESRERETDLSEQLRFAEEELRKMKRRVKETQAENEILSKKMDRLFAAQAREPVQREQTSITSSQSDSGKEKGGNAPKLTNAQLENELVMTRRQLDLAEEENLGLRRKVLSYEREMNIAQNEVQRLQGRLPRSSATEMQELDSLRNQMALIQDHLARIEQERDRLASENHRLRTTDSSKEAEGLTVEELMRQNEALKERVKAWEKSLRELTREVGLVGSIERDHEWIDKYNDAKENIKELEKQLSRAKKRLAELQDENTKLRANERKEDQRLKRKQDKGTSSVHLSKDALVHEIKSLEEELDEVTADLTAAREQACTAQLRVTYLEDTSAESRAEAERRERELSAYIFHLENKNSVLNNLLKLVQERTETLQANLDRVSVTNMEASANSQLSSFSFVSAGSDEQTSDDQTETGEKKAMDSEQTGDRVSYLEKLLKEEKRRSELVETELERIRQDRAAPVTETDNQLKAKQIDILKKELEEKDESIETRDEQIADLRLRIEQSRKMNDALRALMEKEPGGGDKGVSNRMEATVEIASYRKEIESARKEMQILRNNLAQAEKVRERLIKDNRELQEELKLREDSIFDQDDELEKRNAELRALRVSMESLQKELEQTKKDLAATKSREAAGTSGRLSAQLAQTERIRNELHETTKQLNDMKVNYEAAKRALTAAEEKQSQLSNDLGQLKTTAQEKDATIGQLNKDLQKATDEMGQFKLLSQTAQTEKINLERQLGDAKKSLAAKEQECAALQLHLHETLNSLKQYEKQGSSVDSGIAESTTGRDGTLSRRSADVDRLRRELSLMRRERDDLMTELKKLRAKYEKQLAAEDQSKRNSEGGTLGIPTGNAYAKAVAAQQSTTKIALLNEHISSLNRMNVQLKLQNESLHNNVIDYQRRYRSLKEQYEGEQEAWLTERVVLESKAKELEDRKTAIANARKQLQETTDRLHEIETFGDKKYTKLQESYKKLEDEKNALEAKLNQIEEHQKLPKVLQRFGAPTQTGRSGMLGSQSRTTGGLELQETRRNLENAERTINKLRAEINDLKTAKQKEHTDAVQEAMNACQLAEQEAEDLRDRLLTMECYRQQAELFRHRQFEVEENAEKEFKIWHDERQHLILRAEEARTMVEQWCIQLQYRGHNDNERADDVVEDVYKQMEKWRASYGKVPCLKRRMADSLYSFESTSGVSAGAGSSVPASPAVGLARGGLIGSSTLSSMYGQTQRSTSMEWSNGPPASLFGHFRESSLGMSTLGTGLAAAGGLRGSAMSLGFGHTGGSGSNYSLIMVNRCGRSVSPEVTVRKLSNYPDPTPGFLVRPQSRQGSTDSLSSVGDYTQRSFTLPGKPPVRSAISPARRRFFEEDRTSQSPTSTKKPLHSPHAPLGKPPPDPSRSVQESTTKQSEDATQKEKSQAGAVTSAHVSKTSPIEETTKKIHHKSHGKKESADNDHEDSSSKSASKRKSGSTLSLSERFVKWSGSLSRHGSQTDLAGATTSSETKAKVTVTESPAKKTTKKAEDTQEKTKNKVEPPKPETESRPTRAQSSDVAAKPKPVTEPEPKKTEKTEKKEVTLAAAPQPYKRARSVSNISPAIAALRQKFAGGAK</sequence>
<feature type="region of interest" description="Disordered" evidence="2">
    <location>
        <begin position="285"/>
        <end position="328"/>
    </location>
</feature>
<feature type="region of interest" description="Disordered" evidence="2">
    <location>
        <begin position="1"/>
        <end position="52"/>
    </location>
</feature>
<feature type="compositionally biased region" description="Polar residues" evidence="2">
    <location>
        <begin position="1312"/>
        <end position="1326"/>
    </location>
</feature>
<feature type="region of interest" description="Disordered" evidence="2">
    <location>
        <begin position="1312"/>
        <end position="1334"/>
    </location>
</feature>
<feature type="compositionally biased region" description="Polar residues" evidence="2">
    <location>
        <begin position="2012"/>
        <end position="2031"/>
    </location>
</feature>
<evidence type="ECO:0000313" key="4">
    <source>
        <dbReference type="Proteomes" id="UP001497525"/>
    </source>
</evidence>
<feature type="compositionally biased region" description="Low complexity" evidence="2">
    <location>
        <begin position="530"/>
        <end position="540"/>
    </location>
</feature>